<dbReference type="InterPro" id="IPR018946">
    <property type="entry name" value="PhoD-like_MPP"/>
</dbReference>
<dbReference type="Proteomes" id="UP000281474">
    <property type="component" value="Unassembled WGS sequence"/>
</dbReference>
<feature type="domain" description="PhoD-like phosphatase metallophosphatase" evidence="1">
    <location>
        <begin position="269"/>
        <end position="529"/>
    </location>
</feature>
<name>A0A3L8Q2D9_9GAMM</name>
<protein>
    <submittedName>
        <fullName evidence="2">Alkaline phosphatase family protein</fullName>
    </submittedName>
</protein>
<evidence type="ECO:0000313" key="2">
    <source>
        <dbReference type="EMBL" id="RLV60953.1"/>
    </source>
</evidence>
<reference evidence="2 3" key="1">
    <citation type="submission" date="2018-09" db="EMBL/GenBank/DDBJ databases">
        <title>Phylogeny of the Shewanellaceae, and recommendation for two new genera, Pseudoshewanella and Parashewanella.</title>
        <authorList>
            <person name="Wang G."/>
        </authorList>
    </citation>
    <scope>NUCLEOTIDE SEQUENCE [LARGE SCALE GENOMIC DNA]</scope>
    <source>
        <strain evidence="2 3">C51</strain>
    </source>
</reference>
<comment type="caution">
    <text evidence="2">The sequence shown here is derived from an EMBL/GenBank/DDBJ whole genome shotgun (WGS) entry which is preliminary data.</text>
</comment>
<evidence type="ECO:0000259" key="1">
    <source>
        <dbReference type="Pfam" id="PF09423"/>
    </source>
</evidence>
<evidence type="ECO:0000313" key="3">
    <source>
        <dbReference type="Proteomes" id="UP000281474"/>
    </source>
</evidence>
<dbReference type="EMBL" id="QZEI01000010">
    <property type="protein sequence ID" value="RLV60953.1"/>
    <property type="molecule type" value="Genomic_DNA"/>
</dbReference>
<accession>A0A3L8Q2D9</accession>
<dbReference type="Gene3D" id="3.60.21.70">
    <property type="entry name" value="PhoD-like phosphatase"/>
    <property type="match status" value="1"/>
</dbReference>
<dbReference type="SUPFAM" id="SSF56300">
    <property type="entry name" value="Metallo-dependent phosphatases"/>
    <property type="match status" value="1"/>
</dbReference>
<dbReference type="PANTHER" id="PTHR37031">
    <property type="entry name" value="METALLOPHOSPHATASE BINDING DOMAIN PROTEIN"/>
    <property type="match status" value="1"/>
</dbReference>
<organism evidence="2 3">
    <name type="scientific">Parashewanella curva</name>
    <dbReference type="NCBI Taxonomy" id="2338552"/>
    <lineage>
        <taxon>Bacteria</taxon>
        <taxon>Pseudomonadati</taxon>
        <taxon>Pseudomonadota</taxon>
        <taxon>Gammaproteobacteria</taxon>
        <taxon>Alteromonadales</taxon>
        <taxon>Shewanellaceae</taxon>
        <taxon>Parashewanella</taxon>
    </lineage>
</organism>
<dbReference type="PANTHER" id="PTHR37031:SF2">
    <property type="entry name" value="PHOD-LIKE PHOSPHATASE METALLOPHOSPHATASE DOMAIN-CONTAINING PROTEIN"/>
    <property type="match status" value="1"/>
</dbReference>
<sequence length="619" mass="71300">MLRKCDSENFTLWLITREPLVNPQLQLIVNEQVRLFSEPELQLNHIPLGAHAHQYLLQVHQPNLLLAGTQVKYQLLEKQGESVFTSIDKLVYPEHSSPHFVHKPNIKQLLHGSCRNPHHPSGDGLVRAEQQLAASLNTDNQPSLLMLSGDQVYIDDIAGPMLWAIAQVVEKLGLIEETFPKAPITSSRELCYRASSLYQRDSQLLPQAEYLTELHLFKWRRKHEIFTSRLSHNHLVSLGEMIAYYLLIWSPELWKCIEVPQQLEGLSPKHQAQWQKEWRALQTFQHGLTSVRRLLAHIPTYMIFDDHDVTDDWNLSARWEQAAYEHPFSKQIIGNALVAYALFQGLGNAPEKLASIQKQLSSFFTKPTPETHQNIIQTVLRFEGWHYELATSPKVIVLDTRTRRWRSENSLAKPSGLMDWEALMEFQDQLIDQEKVIIVSAAPIFGVKLIEAIQRMATFCGLSLLVDAENWMAHRGAAMCLLNMFAHRRTPKEFVILSGDVHYSFAYDVKHRCDHFDAHIYQICSSGIKNQFPEKLLPVFDKLNGWLYGHYSPLNWFTKRKRMSLRGRRPNGHRSKRLVNNSGIGLVTLNENGAPNKIAVLHSDDSITEFKPPRDTYWD</sequence>
<dbReference type="OrthoDB" id="9795624at2"/>
<dbReference type="InterPro" id="IPR038607">
    <property type="entry name" value="PhoD-like_sf"/>
</dbReference>
<dbReference type="InterPro" id="IPR029052">
    <property type="entry name" value="Metallo-depent_PP-like"/>
</dbReference>
<proteinExistence type="predicted"/>
<gene>
    <name evidence="2" type="ORF">D5018_04710</name>
</gene>
<dbReference type="Pfam" id="PF09423">
    <property type="entry name" value="PhoD"/>
    <property type="match status" value="1"/>
</dbReference>
<dbReference type="AlphaFoldDB" id="A0A3L8Q2D9"/>
<keyword evidence="3" id="KW-1185">Reference proteome</keyword>